<dbReference type="Gene3D" id="3.40.250.10">
    <property type="entry name" value="Rhodanese-like domain"/>
    <property type="match status" value="1"/>
</dbReference>
<dbReference type="GO" id="GO:0016779">
    <property type="term" value="F:nucleotidyltransferase activity"/>
    <property type="evidence" value="ECO:0007669"/>
    <property type="project" value="UniProtKB-KW"/>
</dbReference>
<feature type="domain" description="THIF-type NAD/FAD binding fold" evidence="1">
    <location>
        <begin position="25"/>
        <end position="269"/>
    </location>
</feature>
<evidence type="ECO:0000259" key="1">
    <source>
        <dbReference type="Pfam" id="PF00899"/>
    </source>
</evidence>
<reference evidence="2" key="1">
    <citation type="submission" date="2023-05" db="EMBL/GenBank/DDBJ databases">
        <title>Metabolic capabilities are highly conserved among human nasal-associated Corynebacterium species in pangenomic analyses.</title>
        <authorList>
            <person name="Tran T.H."/>
            <person name="Roberts A.Q."/>
            <person name="Escapa I.F."/>
            <person name="Gao W."/>
            <person name="Conlan S."/>
            <person name="Kong H."/>
            <person name="Segre J.A."/>
            <person name="Kelly M.S."/>
            <person name="Lemon K.P."/>
        </authorList>
    </citation>
    <scope>NUCLEOTIDE SEQUENCE</scope>
    <source>
        <strain evidence="2">KPL2773</strain>
    </source>
</reference>
<dbReference type="InterPro" id="IPR045886">
    <property type="entry name" value="ThiF/MoeB/HesA"/>
</dbReference>
<keyword evidence="2" id="KW-0548">Nucleotidyltransferase</keyword>
<organism evidence="2 3">
    <name type="scientific">Corynebacterium pseudodiphtheriticum</name>
    <dbReference type="NCBI Taxonomy" id="37637"/>
    <lineage>
        <taxon>Bacteria</taxon>
        <taxon>Bacillati</taxon>
        <taxon>Actinomycetota</taxon>
        <taxon>Actinomycetes</taxon>
        <taxon>Mycobacteriales</taxon>
        <taxon>Corynebacteriaceae</taxon>
        <taxon>Corynebacterium</taxon>
    </lineage>
</organism>
<name>A0AAP4BR03_9CORY</name>
<dbReference type="SUPFAM" id="SSF69572">
    <property type="entry name" value="Activating enzymes of the ubiquitin-like proteins"/>
    <property type="match status" value="1"/>
</dbReference>
<keyword evidence="2" id="KW-0808">Transferase</keyword>
<protein>
    <submittedName>
        <fullName evidence="2">ThiF family adenylyltransferase</fullName>
    </submittedName>
</protein>
<comment type="caution">
    <text evidence="2">The sequence shown here is derived from an EMBL/GenBank/DDBJ whole genome shotgun (WGS) entry which is preliminary data.</text>
</comment>
<evidence type="ECO:0000313" key="3">
    <source>
        <dbReference type="Proteomes" id="UP001224412"/>
    </source>
</evidence>
<dbReference type="PANTHER" id="PTHR10953">
    <property type="entry name" value="UBIQUITIN-ACTIVATING ENZYME E1"/>
    <property type="match status" value="1"/>
</dbReference>
<dbReference type="GO" id="GO:0008641">
    <property type="term" value="F:ubiquitin-like modifier activating enzyme activity"/>
    <property type="evidence" value="ECO:0007669"/>
    <property type="project" value="InterPro"/>
</dbReference>
<dbReference type="PANTHER" id="PTHR10953:SF102">
    <property type="entry name" value="ADENYLYLTRANSFERASE AND SULFURTRANSFERASE MOCS3"/>
    <property type="match status" value="1"/>
</dbReference>
<gene>
    <name evidence="2" type="ORF">QPX42_03835</name>
</gene>
<dbReference type="InterPro" id="IPR036873">
    <property type="entry name" value="Rhodanese-like_dom_sf"/>
</dbReference>
<dbReference type="AlphaFoldDB" id="A0AAP4BR03"/>
<dbReference type="InterPro" id="IPR035985">
    <property type="entry name" value="Ubiquitin-activating_enz"/>
</dbReference>
<dbReference type="InterPro" id="IPR000594">
    <property type="entry name" value="ThiF_NAD_FAD-bd"/>
</dbReference>
<dbReference type="Gene3D" id="3.40.50.720">
    <property type="entry name" value="NAD(P)-binding Rossmann-like Domain"/>
    <property type="match status" value="1"/>
</dbReference>
<dbReference type="NCBIfam" id="NF004111">
    <property type="entry name" value="PRK05600.1"/>
    <property type="match status" value="1"/>
</dbReference>
<dbReference type="Proteomes" id="UP001224412">
    <property type="component" value="Unassembled WGS sequence"/>
</dbReference>
<sequence length="410" mass="44184">MTTNSVAQAHDFLTQLPDREIQRTARQMNLPGFGPRQQARLHASHALIVGAGGLGCPALQQLAAAGVGKITLLDDDTVDLSNIHRQILFGAGDVGKPKVEVAAARARELQPDIQVIALAERIRVDNVLQLFDGVDLVLDGSDTFATKYLVADACEILGIPLVWGTVLQYSGEVALWHSGPDVQEKQRDGSQQAKQRGVGLRDLFPEQPDATSAPDCATAGVLGVTTSVIAGLMSTEAIAYLTEMRYEPGRVLRYQAMPAALTSFRVRTDPQRPLTTQLAEFYGASCAATATEPKRLSDQNGQKDHDTQARKLLQRMAAGTAVALDVREAHEKYLADLPEHYQPLRLPLSTITSSADIKTTIGSATEVVVFCASGLRSQRVIDEYGPALPQVQLWSLPGGLNALGTDHRKP</sequence>
<dbReference type="RefSeq" id="WP_284588822.1">
    <property type="nucleotide sequence ID" value="NZ_JASNUC010000004.1"/>
</dbReference>
<evidence type="ECO:0000313" key="2">
    <source>
        <dbReference type="EMBL" id="MDK4306683.1"/>
    </source>
</evidence>
<accession>A0AAP4BR03</accession>
<dbReference type="GO" id="GO:0004792">
    <property type="term" value="F:thiosulfate-cyanide sulfurtransferase activity"/>
    <property type="evidence" value="ECO:0007669"/>
    <property type="project" value="TreeGrafter"/>
</dbReference>
<dbReference type="Pfam" id="PF00899">
    <property type="entry name" value="ThiF"/>
    <property type="match status" value="1"/>
</dbReference>
<dbReference type="GO" id="GO:0005829">
    <property type="term" value="C:cytosol"/>
    <property type="evidence" value="ECO:0007669"/>
    <property type="project" value="TreeGrafter"/>
</dbReference>
<dbReference type="GO" id="GO:0008146">
    <property type="term" value="F:sulfotransferase activity"/>
    <property type="evidence" value="ECO:0007669"/>
    <property type="project" value="TreeGrafter"/>
</dbReference>
<proteinExistence type="predicted"/>
<dbReference type="EMBL" id="JASNVH010000005">
    <property type="protein sequence ID" value="MDK4306683.1"/>
    <property type="molecule type" value="Genomic_DNA"/>
</dbReference>
<dbReference type="CDD" id="cd00757">
    <property type="entry name" value="ThiF_MoeB_HesA_family"/>
    <property type="match status" value="1"/>
</dbReference>